<feature type="transmembrane region" description="Helical" evidence="5">
    <location>
        <begin position="158"/>
        <end position="179"/>
    </location>
</feature>
<feature type="transmembrane region" description="Helical" evidence="5">
    <location>
        <begin position="410"/>
        <end position="427"/>
    </location>
</feature>
<feature type="transmembrane region" description="Helical" evidence="5">
    <location>
        <begin position="433"/>
        <end position="448"/>
    </location>
</feature>
<feature type="transmembrane region" description="Helical" evidence="5">
    <location>
        <begin position="47"/>
        <end position="64"/>
    </location>
</feature>
<comment type="caution">
    <text evidence="7">The sequence shown here is derived from an EMBL/GenBank/DDBJ whole genome shotgun (WGS) entry which is preliminary data.</text>
</comment>
<evidence type="ECO:0000259" key="6">
    <source>
        <dbReference type="Pfam" id="PF04932"/>
    </source>
</evidence>
<feature type="transmembrane region" description="Helical" evidence="5">
    <location>
        <begin position="12"/>
        <end position="35"/>
    </location>
</feature>
<feature type="transmembrane region" description="Helical" evidence="5">
    <location>
        <begin position="233"/>
        <end position="253"/>
    </location>
</feature>
<proteinExistence type="predicted"/>
<evidence type="ECO:0000256" key="3">
    <source>
        <dbReference type="ARBA" id="ARBA00022989"/>
    </source>
</evidence>
<feature type="transmembrane region" description="Helical" evidence="5">
    <location>
        <begin position="259"/>
        <end position="277"/>
    </location>
</feature>
<dbReference type="InterPro" id="IPR007016">
    <property type="entry name" value="O-antigen_ligase-rel_domated"/>
</dbReference>
<gene>
    <name evidence="7" type="ORF">GCM10011395_00600</name>
</gene>
<reference evidence="8" key="1">
    <citation type="journal article" date="2019" name="Int. J. Syst. Evol. Microbiol.">
        <title>The Global Catalogue of Microorganisms (GCM) 10K type strain sequencing project: providing services to taxonomists for standard genome sequencing and annotation.</title>
        <authorList>
            <consortium name="The Broad Institute Genomics Platform"/>
            <consortium name="The Broad Institute Genome Sequencing Center for Infectious Disease"/>
            <person name="Wu L."/>
            <person name="Ma J."/>
        </authorList>
    </citation>
    <scope>NUCLEOTIDE SEQUENCE [LARGE SCALE GENOMIC DNA]</scope>
    <source>
        <strain evidence="8">CGMCC 1.10106</strain>
    </source>
</reference>
<feature type="transmembrane region" description="Helical" evidence="5">
    <location>
        <begin position="132"/>
        <end position="151"/>
    </location>
</feature>
<comment type="subcellular location">
    <subcellularLocation>
        <location evidence="1">Membrane</location>
        <topology evidence="1">Multi-pass membrane protein</topology>
    </subcellularLocation>
</comment>
<evidence type="ECO:0000256" key="2">
    <source>
        <dbReference type="ARBA" id="ARBA00022692"/>
    </source>
</evidence>
<organism evidence="7 8">
    <name type="scientific">Sphingomonas psychrolutea</name>
    <dbReference type="NCBI Taxonomy" id="1259676"/>
    <lineage>
        <taxon>Bacteria</taxon>
        <taxon>Pseudomonadati</taxon>
        <taxon>Pseudomonadota</taxon>
        <taxon>Alphaproteobacteria</taxon>
        <taxon>Sphingomonadales</taxon>
        <taxon>Sphingomonadaceae</taxon>
        <taxon>Sphingomonas</taxon>
    </lineage>
</organism>
<feature type="transmembrane region" description="Helical" evidence="5">
    <location>
        <begin position="284"/>
        <end position="304"/>
    </location>
</feature>
<feature type="transmembrane region" description="Helical" evidence="5">
    <location>
        <begin position="76"/>
        <end position="94"/>
    </location>
</feature>
<evidence type="ECO:0000313" key="8">
    <source>
        <dbReference type="Proteomes" id="UP000618591"/>
    </source>
</evidence>
<feature type="transmembrane region" description="Helical" evidence="5">
    <location>
        <begin position="381"/>
        <end position="403"/>
    </location>
</feature>
<keyword evidence="3 5" id="KW-1133">Transmembrane helix</keyword>
<dbReference type="Proteomes" id="UP000618591">
    <property type="component" value="Unassembled WGS sequence"/>
</dbReference>
<name>A0ABQ1G094_9SPHN</name>
<sequence>MRNQPESIIPSLDLTGSALWQALAVGGLLAVAVALGGSSVAGMTANAVLQVAAVIAIAATVAQPDPTPRSSGERHLLILATLFGALFVAQLIPLPPALWSALPGRQHVVEGLTALGLPLPWMPLSLAPDKTVQSGLSLPAPVAMIVMIGAFRRPVARAAVLALLILMVLSVLLGVAQVAGNAQLYFYTFTNGSSAVGFFANSNHFATLMCLTLPLAAGLVARWRSGSDGAQGASRLFAAAVLLGIVLLGLLGVTMTKSVAGVGLALLALVGSAVIVLPGLPRGLRLGFLAGVVVVLIVVAAAALNSGIDDLTTTDIGGGDLSRTEMWRVTAHAIGAFGPAGAGFGSFPQLFHLFEDPEQVNAVFANHAHNDVLEFVLEGGIPGVLLLLAFLIWFVVRVASVWLVERRDPLAQGASIAALIILLHSLVDYPLRTGAIATLFGLCLALLARDPAGRSTDGAPVAAQPGRHLSA</sequence>
<dbReference type="EMBL" id="BMDW01000001">
    <property type="protein sequence ID" value="GGA34186.1"/>
    <property type="molecule type" value="Genomic_DNA"/>
</dbReference>
<evidence type="ECO:0000256" key="4">
    <source>
        <dbReference type="ARBA" id="ARBA00023136"/>
    </source>
</evidence>
<evidence type="ECO:0000256" key="1">
    <source>
        <dbReference type="ARBA" id="ARBA00004141"/>
    </source>
</evidence>
<dbReference type="InterPro" id="IPR051533">
    <property type="entry name" value="WaaL-like"/>
</dbReference>
<evidence type="ECO:0000313" key="7">
    <source>
        <dbReference type="EMBL" id="GGA34186.1"/>
    </source>
</evidence>
<keyword evidence="2 5" id="KW-0812">Transmembrane</keyword>
<keyword evidence="8" id="KW-1185">Reference proteome</keyword>
<feature type="domain" description="O-antigen ligase-related" evidence="6">
    <location>
        <begin position="245"/>
        <end position="388"/>
    </location>
</feature>
<dbReference type="PANTHER" id="PTHR37422">
    <property type="entry name" value="TEICHURONIC ACID BIOSYNTHESIS PROTEIN TUAE"/>
    <property type="match status" value="1"/>
</dbReference>
<protein>
    <recommendedName>
        <fullName evidence="6">O-antigen ligase-related domain-containing protein</fullName>
    </recommendedName>
</protein>
<evidence type="ECO:0000256" key="5">
    <source>
        <dbReference type="SAM" id="Phobius"/>
    </source>
</evidence>
<keyword evidence="4 5" id="KW-0472">Membrane</keyword>
<accession>A0ABQ1G094</accession>
<feature type="transmembrane region" description="Helical" evidence="5">
    <location>
        <begin position="199"/>
        <end position="221"/>
    </location>
</feature>
<dbReference type="Pfam" id="PF04932">
    <property type="entry name" value="Wzy_C"/>
    <property type="match status" value="1"/>
</dbReference>
<dbReference type="PANTHER" id="PTHR37422:SF13">
    <property type="entry name" value="LIPOPOLYSACCHARIDE BIOSYNTHESIS PROTEIN PA4999-RELATED"/>
    <property type="match status" value="1"/>
</dbReference>
<dbReference type="RefSeq" id="WP_188444779.1">
    <property type="nucleotide sequence ID" value="NZ_BMDW01000001.1"/>
</dbReference>